<reference evidence="1" key="1">
    <citation type="submission" date="2014-05" db="EMBL/GenBank/DDBJ databases">
        <authorList>
            <person name="Chronopoulou M."/>
        </authorList>
    </citation>
    <scope>NUCLEOTIDE SEQUENCE</scope>
    <source>
        <tissue evidence="1">Whole organism</tissue>
    </source>
</reference>
<evidence type="ECO:0000313" key="1">
    <source>
        <dbReference type="EMBL" id="CDW42706.1"/>
    </source>
</evidence>
<dbReference type="EMBL" id="HACA01025345">
    <property type="protein sequence ID" value="CDW42706.1"/>
    <property type="molecule type" value="Transcribed_RNA"/>
</dbReference>
<name>A0A0K2UYA9_LEPSM</name>
<proteinExistence type="predicted"/>
<organism evidence="1">
    <name type="scientific">Lepeophtheirus salmonis</name>
    <name type="common">Salmon louse</name>
    <name type="synonym">Caligus salmonis</name>
    <dbReference type="NCBI Taxonomy" id="72036"/>
    <lineage>
        <taxon>Eukaryota</taxon>
        <taxon>Metazoa</taxon>
        <taxon>Ecdysozoa</taxon>
        <taxon>Arthropoda</taxon>
        <taxon>Crustacea</taxon>
        <taxon>Multicrustacea</taxon>
        <taxon>Hexanauplia</taxon>
        <taxon>Copepoda</taxon>
        <taxon>Siphonostomatoida</taxon>
        <taxon>Caligidae</taxon>
        <taxon>Lepeophtheirus</taxon>
    </lineage>
</organism>
<sequence>TREKVIRSLINKVSSLPIELREVKNLFASSHQDRSSKREYLSKTHRHKNVLVAPCPLVASDSGKNYSPNIENKSGEYSYACFNFLYHITIIVKHSWREILGYSVLNISYYIVWLRV</sequence>
<feature type="non-terminal residue" evidence="1">
    <location>
        <position position="1"/>
    </location>
</feature>
<protein>
    <submittedName>
        <fullName evidence="1">Uncharacterized protein</fullName>
    </submittedName>
</protein>
<dbReference type="AlphaFoldDB" id="A0A0K2UYA9"/>
<accession>A0A0K2UYA9</accession>